<dbReference type="SUPFAM" id="SSF52540">
    <property type="entry name" value="P-loop containing nucleoside triphosphate hydrolases"/>
    <property type="match status" value="1"/>
</dbReference>
<name>A0A2K9BZX7_9MOLU</name>
<keyword evidence="2" id="KW-0479">Metal-binding</keyword>
<evidence type="ECO:0000259" key="9">
    <source>
        <dbReference type="SMART" id="SM00382"/>
    </source>
</evidence>
<sequence>MMENKKSLYRTYRPSTFKALAGHKNIVDILVKQLKENKISHAVLFAGQRGTGKTSVARIFAKSANCTNLADGFCCEKCENCFSANNNSAPDIFEIDAASNNGVDEIRGIKNNVSTLPVLGKYKVYIIDEVHMLTKGAFNALLKTLEEPPAHALFILATTEYAKIPATIISRCQTFNFQKIDKSSLKDRLKLISKEEKYIVSEEVLNEIFYLSEGSLRDALNILEQLMIVNDSEINIESLKAIFYIATKHEKIAIIESIINGEFERVINYFEKADGQGMDFDVFALSLIEIIKEVIEYKLTNNVDFLRVLEKDDLKVIQLSSLETMFRLADNLSEAYAKTKGTTVSFNYLLISLLKSVADIKVKDKNQPTHSIEKTEETKIMGEDSQKTNIKIINVEEEGKDTSQEKVDFESKTSIDTKNIQEQTYKDSMTERKVNENLEKLLESQNQLNNLKQESRIIDNSINKKDEATKIVNESTTLLLSELANLQSLEILNNSDQESHSVELSNIINLLVGAKKEFRDLIDKKIAQWFELDENNKLIHSEKAQVFFPFYKAKVSAVSKQEILIKCDDFAQAKLLCLKLENREFRQKVFKEFGREFIIYAIDSNKWEDVKIEFKNLKVRNSLPTRIEVGVFEYYDSLAKSKLEKTLNNDLIEGAAKIFDIEEIEIGE</sequence>
<dbReference type="Pfam" id="PF13177">
    <property type="entry name" value="DNA_pol3_delta2"/>
    <property type="match status" value="1"/>
</dbReference>
<evidence type="ECO:0000256" key="8">
    <source>
        <dbReference type="RuleBase" id="RU364063"/>
    </source>
</evidence>
<dbReference type="Gene3D" id="3.40.50.300">
    <property type="entry name" value="P-loop containing nucleotide triphosphate hydrolases"/>
    <property type="match status" value="1"/>
</dbReference>
<evidence type="ECO:0000256" key="2">
    <source>
        <dbReference type="ARBA" id="ARBA00022723"/>
    </source>
</evidence>
<keyword evidence="6 8" id="KW-0239">DNA-directed DNA polymerase</keyword>
<dbReference type="InterPro" id="IPR050238">
    <property type="entry name" value="DNA_Rep/Repair_Clamp_Loader"/>
</dbReference>
<keyword evidence="3 8" id="KW-0547">Nucleotide-binding</keyword>
<dbReference type="CDD" id="cd00009">
    <property type="entry name" value="AAA"/>
    <property type="match status" value="1"/>
</dbReference>
<dbReference type="PANTHER" id="PTHR11669">
    <property type="entry name" value="REPLICATION FACTOR C / DNA POLYMERASE III GAMMA-TAU SUBUNIT"/>
    <property type="match status" value="1"/>
</dbReference>
<evidence type="ECO:0000256" key="7">
    <source>
        <dbReference type="ARBA" id="ARBA00049244"/>
    </source>
</evidence>
<keyword evidence="8" id="KW-0235">DNA replication</keyword>
<dbReference type="InterPro" id="IPR003593">
    <property type="entry name" value="AAA+_ATPase"/>
</dbReference>
<keyword evidence="8" id="KW-0808">Transferase</keyword>
<comment type="catalytic activity">
    <reaction evidence="7 8">
        <text>DNA(n) + a 2'-deoxyribonucleoside 5'-triphosphate = DNA(n+1) + diphosphate</text>
        <dbReference type="Rhea" id="RHEA:22508"/>
        <dbReference type="Rhea" id="RHEA-COMP:17339"/>
        <dbReference type="Rhea" id="RHEA-COMP:17340"/>
        <dbReference type="ChEBI" id="CHEBI:33019"/>
        <dbReference type="ChEBI" id="CHEBI:61560"/>
        <dbReference type="ChEBI" id="CHEBI:173112"/>
        <dbReference type="EC" id="2.7.7.7"/>
    </reaction>
</comment>
<feature type="domain" description="AAA+ ATPase" evidence="9">
    <location>
        <begin position="39"/>
        <end position="181"/>
    </location>
</feature>
<dbReference type="InterPro" id="IPR027417">
    <property type="entry name" value="P-loop_NTPase"/>
</dbReference>
<dbReference type="InterPro" id="IPR012763">
    <property type="entry name" value="DNA_pol_III_sug/sutau_N"/>
</dbReference>
<dbReference type="InterPro" id="IPR008921">
    <property type="entry name" value="DNA_pol3_clamp-load_cplx_C"/>
</dbReference>
<gene>
    <name evidence="8 10" type="primary">dnaX</name>
    <name evidence="10" type="ORF">CXP39_03905</name>
</gene>
<protein>
    <recommendedName>
        <fullName evidence="8">DNA polymerase III subunit gamma/tau</fullName>
        <ecNumber evidence="8">2.7.7.7</ecNumber>
    </recommendedName>
</protein>
<dbReference type="GO" id="GO:0005524">
    <property type="term" value="F:ATP binding"/>
    <property type="evidence" value="ECO:0007669"/>
    <property type="project" value="UniProtKB-KW"/>
</dbReference>
<evidence type="ECO:0000256" key="1">
    <source>
        <dbReference type="ARBA" id="ARBA00006360"/>
    </source>
</evidence>
<dbReference type="EC" id="2.7.7.7" evidence="8"/>
<dbReference type="KEGG" id="msyr:CXP39_03905"/>
<dbReference type="EMBL" id="CP025257">
    <property type="protein sequence ID" value="AUF83908.1"/>
    <property type="molecule type" value="Genomic_DNA"/>
</dbReference>
<dbReference type="GO" id="GO:0003887">
    <property type="term" value="F:DNA-directed DNA polymerase activity"/>
    <property type="evidence" value="ECO:0007669"/>
    <property type="project" value="UniProtKB-KW"/>
</dbReference>
<keyword evidence="8" id="KW-0548">Nucleotidyltransferase</keyword>
<evidence type="ECO:0000256" key="6">
    <source>
        <dbReference type="ARBA" id="ARBA00022932"/>
    </source>
</evidence>
<dbReference type="GO" id="GO:0006261">
    <property type="term" value="P:DNA-templated DNA replication"/>
    <property type="evidence" value="ECO:0007669"/>
    <property type="project" value="TreeGrafter"/>
</dbReference>
<evidence type="ECO:0000313" key="11">
    <source>
        <dbReference type="Proteomes" id="UP000233419"/>
    </source>
</evidence>
<evidence type="ECO:0000256" key="4">
    <source>
        <dbReference type="ARBA" id="ARBA00022833"/>
    </source>
</evidence>
<evidence type="ECO:0000256" key="5">
    <source>
        <dbReference type="ARBA" id="ARBA00022840"/>
    </source>
</evidence>
<comment type="similarity">
    <text evidence="1 8">Belongs to the DnaX/STICHEL family.</text>
</comment>
<keyword evidence="5 8" id="KW-0067">ATP-binding</keyword>
<organism evidence="10 11">
    <name type="scientific">Mesoplasma syrphidae</name>
    <dbReference type="NCBI Taxonomy" id="225999"/>
    <lineage>
        <taxon>Bacteria</taxon>
        <taxon>Bacillati</taxon>
        <taxon>Mycoplasmatota</taxon>
        <taxon>Mollicutes</taxon>
        <taxon>Entomoplasmatales</taxon>
        <taxon>Entomoplasmataceae</taxon>
        <taxon>Mesoplasma</taxon>
    </lineage>
</organism>
<dbReference type="PANTHER" id="PTHR11669:SF0">
    <property type="entry name" value="PROTEIN STICHEL-LIKE 2"/>
    <property type="match status" value="1"/>
</dbReference>
<proteinExistence type="inferred from homology"/>
<dbReference type="FunFam" id="3.40.50.300:FF:000014">
    <property type="entry name" value="DNA polymerase III subunit gamma/tau"/>
    <property type="match status" value="1"/>
</dbReference>
<accession>A0A2K9BZX7</accession>
<dbReference type="RefSeq" id="WP_027048293.1">
    <property type="nucleotide sequence ID" value="NZ_CP025257.1"/>
</dbReference>
<dbReference type="GO" id="GO:0009360">
    <property type="term" value="C:DNA polymerase III complex"/>
    <property type="evidence" value="ECO:0007669"/>
    <property type="project" value="InterPro"/>
</dbReference>
<dbReference type="Gene3D" id="1.10.8.60">
    <property type="match status" value="1"/>
</dbReference>
<evidence type="ECO:0000313" key="10">
    <source>
        <dbReference type="EMBL" id="AUF83908.1"/>
    </source>
</evidence>
<dbReference type="GO" id="GO:0003677">
    <property type="term" value="F:DNA binding"/>
    <property type="evidence" value="ECO:0007669"/>
    <property type="project" value="InterPro"/>
</dbReference>
<dbReference type="OrthoDB" id="9810148at2"/>
<dbReference type="NCBIfam" id="TIGR02397">
    <property type="entry name" value="dnaX_nterm"/>
    <property type="match status" value="1"/>
</dbReference>
<keyword evidence="4" id="KW-0862">Zinc</keyword>
<dbReference type="GO" id="GO:0046872">
    <property type="term" value="F:metal ion binding"/>
    <property type="evidence" value="ECO:0007669"/>
    <property type="project" value="UniProtKB-KW"/>
</dbReference>
<comment type="subunit">
    <text evidence="8">DNA polymerase III contains a core (composed of alpha, epsilon and theta chains) that associates with a tau subunit. This core dimerizes to form the POLIII' complex. PolIII' associates with the gamma complex (composed of gamma, delta, delta', psi and chi chains) and with the beta chain to form the complete DNA polymerase III complex.</text>
</comment>
<dbReference type="Proteomes" id="UP000233419">
    <property type="component" value="Chromosome"/>
</dbReference>
<dbReference type="AlphaFoldDB" id="A0A2K9BZX7"/>
<evidence type="ECO:0000256" key="3">
    <source>
        <dbReference type="ARBA" id="ARBA00022741"/>
    </source>
</evidence>
<dbReference type="SUPFAM" id="SSF48019">
    <property type="entry name" value="post-AAA+ oligomerization domain-like"/>
    <property type="match status" value="1"/>
</dbReference>
<dbReference type="SMART" id="SM00382">
    <property type="entry name" value="AAA"/>
    <property type="match status" value="1"/>
</dbReference>
<comment type="function">
    <text evidence="8">DNA polymerase III is a complex, multichain enzyme responsible for most of the replicative synthesis in bacteria. This DNA polymerase also exhibits 3' to 5' exonuclease activity.</text>
</comment>
<keyword evidence="11" id="KW-1185">Reference proteome</keyword>
<reference evidence="10 11" key="1">
    <citation type="submission" date="2017-12" db="EMBL/GenBank/DDBJ databases">
        <title>Mesoplasma syrphidae YJS, Complete Genome.</title>
        <authorList>
            <person name="Knight T.F."/>
            <person name="Citino T."/>
            <person name="Rubinstein R."/>
            <person name="Neuschaefer Z."/>
        </authorList>
    </citation>
    <scope>NUCLEOTIDE SEQUENCE [LARGE SCALE GENOMIC DNA]</scope>
    <source>
        <strain evidence="10 11">YJS</strain>
    </source>
</reference>